<dbReference type="Pfam" id="PF13193">
    <property type="entry name" value="AMP-binding_C"/>
    <property type="match status" value="1"/>
</dbReference>
<dbReference type="AlphaFoldDB" id="A0AAU8JE77"/>
<proteinExistence type="inferred from homology"/>
<protein>
    <submittedName>
        <fullName evidence="4">Fatty acid--CoA ligase family protein</fullName>
    </submittedName>
</protein>
<dbReference type="PANTHER" id="PTHR43201:SF8">
    <property type="entry name" value="ACYL-COA SYNTHETASE FAMILY MEMBER 3"/>
    <property type="match status" value="1"/>
</dbReference>
<dbReference type="CDD" id="cd04433">
    <property type="entry name" value="AFD_class_I"/>
    <property type="match status" value="1"/>
</dbReference>
<name>A0AAU8JE77_9CYAN</name>
<accession>A0AAU8JE77</accession>
<dbReference type="RefSeq" id="WP_354635508.1">
    <property type="nucleotide sequence ID" value="NZ_CP159837.1"/>
</dbReference>
<evidence type="ECO:0000256" key="1">
    <source>
        <dbReference type="ARBA" id="ARBA00006432"/>
    </source>
</evidence>
<organism evidence="4">
    <name type="scientific">Planktothricoides raciborskii GIHE-MW2</name>
    <dbReference type="NCBI Taxonomy" id="2792601"/>
    <lineage>
        <taxon>Bacteria</taxon>
        <taxon>Bacillati</taxon>
        <taxon>Cyanobacteriota</taxon>
        <taxon>Cyanophyceae</taxon>
        <taxon>Oscillatoriophycideae</taxon>
        <taxon>Oscillatoriales</taxon>
        <taxon>Oscillatoriaceae</taxon>
        <taxon>Planktothricoides</taxon>
    </lineage>
</organism>
<dbReference type="EMBL" id="CP159837">
    <property type="protein sequence ID" value="XCM37493.1"/>
    <property type="molecule type" value="Genomic_DNA"/>
</dbReference>
<dbReference type="Pfam" id="PF00501">
    <property type="entry name" value="AMP-binding"/>
    <property type="match status" value="1"/>
</dbReference>
<dbReference type="InterPro" id="IPR020845">
    <property type="entry name" value="AMP-binding_CS"/>
</dbReference>
<comment type="similarity">
    <text evidence="1">Belongs to the ATP-dependent AMP-binding enzyme family.</text>
</comment>
<dbReference type="Gene3D" id="3.40.50.12780">
    <property type="entry name" value="N-terminal domain of ligase-like"/>
    <property type="match status" value="1"/>
</dbReference>
<sequence>MYIDFLLDIFNRHREQEAIVWRNQLFSYDWLLNAIADWREKLRGIEGLVVSLEADFSPNAIALLLVLIEQNCIIVPLSSSVDMKKAEFREIAEVETIIKVSDLEAVEIEETPITATHELLLKLKQQSRPGLILFSSGSTGKSKATVHDFVPLLEKFKEPRQFLRTLTFLLFDHIGGINTLFYSLANGGLVVSIEDRSPDVVCQAIEKYKLELLPTSPTFINLILLSEAYKRYDISSLKLVTYGTEVMAETTLKRFNQLFPNVRLLQTYGLSEIGIMRSKSKSSDSLWVKVGGEGFETRIVDGQLEIKAKSAMLGYMNAPSPFTEDGWLKTGDAVEVDGEYIRFLGRKSEMINVGGEKVYPAEVESVLQLMDGVDDVAVCAEKNPITGQIVKAKVKLSTNESLPEFRKRMWSFCQKTMPKFKIPQKVVLANDWMHSERFKKMRRDIETG</sequence>
<dbReference type="InterPro" id="IPR025110">
    <property type="entry name" value="AMP-bd_C"/>
</dbReference>
<dbReference type="SUPFAM" id="SSF56801">
    <property type="entry name" value="Acetyl-CoA synthetase-like"/>
    <property type="match status" value="1"/>
</dbReference>
<dbReference type="GO" id="GO:0006631">
    <property type="term" value="P:fatty acid metabolic process"/>
    <property type="evidence" value="ECO:0007669"/>
    <property type="project" value="TreeGrafter"/>
</dbReference>
<feature type="domain" description="AMP-dependent synthetase/ligase" evidence="2">
    <location>
        <begin position="47"/>
        <end position="278"/>
    </location>
</feature>
<evidence type="ECO:0000259" key="3">
    <source>
        <dbReference type="Pfam" id="PF13193"/>
    </source>
</evidence>
<dbReference type="PANTHER" id="PTHR43201">
    <property type="entry name" value="ACYL-COA SYNTHETASE"/>
    <property type="match status" value="1"/>
</dbReference>
<dbReference type="PROSITE" id="PS00455">
    <property type="entry name" value="AMP_BINDING"/>
    <property type="match status" value="1"/>
</dbReference>
<dbReference type="InterPro" id="IPR045851">
    <property type="entry name" value="AMP-bd_C_sf"/>
</dbReference>
<feature type="domain" description="AMP-binding enzyme C-terminal" evidence="3">
    <location>
        <begin position="362"/>
        <end position="431"/>
    </location>
</feature>
<dbReference type="InterPro" id="IPR000873">
    <property type="entry name" value="AMP-dep_synth/lig_dom"/>
</dbReference>
<gene>
    <name evidence="4" type="ORF">ABWT76_000258</name>
</gene>
<reference evidence="4" key="1">
    <citation type="submission" date="2024-07" db="EMBL/GenBank/DDBJ databases">
        <authorList>
            <person name="Kim Y.J."/>
            <person name="Jeong J.Y."/>
        </authorList>
    </citation>
    <scope>NUCLEOTIDE SEQUENCE</scope>
    <source>
        <strain evidence="4">GIHE-MW2</strain>
    </source>
</reference>
<dbReference type="InterPro" id="IPR042099">
    <property type="entry name" value="ANL_N_sf"/>
</dbReference>
<dbReference type="GO" id="GO:0031956">
    <property type="term" value="F:medium-chain fatty acid-CoA ligase activity"/>
    <property type="evidence" value="ECO:0007669"/>
    <property type="project" value="TreeGrafter"/>
</dbReference>
<keyword evidence="4" id="KW-0436">Ligase</keyword>
<dbReference type="Gene3D" id="3.30.300.30">
    <property type="match status" value="1"/>
</dbReference>
<evidence type="ECO:0000313" key="4">
    <source>
        <dbReference type="EMBL" id="XCM37493.1"/>
    </source>
</evidence>
<evidence type="ECO:0000259" key="2">
    <source>
        <dbReference type="Pfam" id="PF00501"/>
    </source>
</evidence>